<comment type="similarity">
    <text evidence="1 2">Belongs to the anti-sigma-factor antagonist family.</text>
</comment>
<dbReference type="CDD" id="cd07043">
    <property type="entry name" value="STAS_anti-anti-sigma_factors"/>
    <property type="match status" value="1"/>
</dbReference>
<protein>
    <recommendedName>
        <fullName evidence="2">Anti-sigma factor antagonist</fullName>
    </recommendedName>
</protein>
<dbReference type="OrthoDB" id="3787650at2"/>
<comment type="caution">
    <text evidence="4">The sequence shown here is derived from an EMBL/GenBank/DDBJ whole genome shotgun (WGS) entry which is preliminary data.</text>
</comment>
<reference evidence="4 5" key="1">
    <citation type="journal article" date="2009" name="Int. J. Syst. Evol. Microbiol.">
        <title>Nocardioides caeni sp. nov., isolated from wastewater.</title>
        <authorList>
            <person name="Yoon J.H."/>
            <person name="Kang S.J."/>
            <person name="Park S."/>
            <person name="Kim W."/>
            <person name="Oh T.K."/>
        </authorList>
    </citation>
    <scope>NUCLEOTIDE SEQUENCE [LARGE SCALE GENOMIC DNA]</scope>
    <source>
        <strain evidence="4 5">DSM 23134</strain>
    </source>
</reference>
<evidence type="ECO:0000313" key="5">
    <source>
        <dbReference type="Proteomes" id="UP000307087"/>
    </source>
</evidence>
<gene>
    <name evidence="4" type="ORF">E9934_02055</name>
</gene>
<dbReference type="EMBL" id="STGW01000001">
    <property type="protein sequence ID" value="THV18434.1"/>
    <property type="molecule type" value="Genomic_DNA"/>
</dbReference>
<dbReference type="Gene3D" id="3.30.750.24">
    <property type="entry name" value="STAS domain"/>
    <property type="match status" value="1"/>
</dbReference>
<accession>A0A4S8NTG3</accession>
<dbReference type="GO" id="GO:0043856">
    <property type="term" value="F:anti-sigma factor antagonist activity"/>
    <property type="evidence" value="ECO:0007669"/>
    <property type="project" value="InterPro"/>
</dbReference>
<dbReference type="RefSeq" id="WP_136561148.1">
    <property type="nucleotide sequence ID" value="NZ_BAABLS010000002.1"/>
</dbReference>
<dbReference type="InterPro" id="IPR003658">
    <property type="entry name" value="Anti-sigma_ant"/>
</dbReference>
<evidence type="ECO:0000313" key="4">
    <source>
        <dbReference type="EMBL" id="THV18434.1"/>
    </source>
</evidence>
<proteinExistence type="inferred from homology"/>
<dbReference type="SUPFAM" id="SSF52091">
    <property type="entry name" value="SpoIIaa-like"/>
    <property type="match status" value="1"/>
</dbReference>
<dbReference type="InterPro" id="IPR036513">
    <property type="entry name" value="STAS_dom_sf"/>
</dbReference>
<evidence type="ECO:0000256" key="2">
    <source>
        <dbReference type="RuleBase" id="RU003749"/>
    </source>
</evidence>
<dbReference type="AlphaFoldDB" id="A0A4S8NTG3"/>
<evidence type="ECO:0000256" key="1">
    <source>
        <dbReference type="ARBA" id="ARBA00009013"/>
    </source>
</evidence>
<organism evidence="4 5">
    <name type="scientific">Nocardioides caeni</name>
    <dbReference type="NCBI Taxonomy" id="574700"/>
    <lineage>
        <taxon>Bacteria</taxon>
        <taxon>Bacillati</taxon>
        <taxon>Actinomycetota</taxon>
        <taxon>Actinomycetes</taxon>
        <taxon>Propionibacteriales</taxon>
        <taxon>Nocardioidaceae</taxon>
        <taxon>Nocardioides</taxon>
    </lineage>
</organism>
<dbReference type="PROSITE" id="PS50801">
    <property type="entry name" value="STAS"/>
    <property type="match status" value="1"/>
</dbReference>
<feature type="domain" description="STAS" evidence="3">
    <location>
        <begin position="33"/>
        <end position="130"/>
    </location>
</feature>
<dbReference type="Pfam" id="PF13466">
    <property type="entry name" value="STAS_2"/>
    <property type="match status" value="1"/>
</dbReference>
<sequence>MRERKVQVGRRRDEGSALRAVESTVDIHTDGGVLVLGGDLDVRSTGEVRAAVHQHLRDSGPDAEGRIVVDISRVASVDATALKVIAAASRQARRRGVRVVLRGTCPAVLRMLHLTHLIRLIDVERVPAAV</sequence>
<dbReference type="NCBIfam" id="TIGR00377">
    <property type="entry name" value="ant_ant_sig"/>
    <property type="match status" value="1"/>
</dbReference>
<dbReference type="InterPro" id="IPR058548">
    <property type="entry name" value="MlaB-like_STAS"/>
</dbReference>
<keyword evidence="5" id="KW-1185">Reference proteome</keyword>
<evidence type="ECO:0000259" key="3">
    <source>
        <dbReference type="PROSITE" id="PS50801"/>
    </source>
</evidence>
<dbReference type="Proteomes" id="UP000307087">
    <property type="component" value="Unassembled WGS sequence"/>
</dbReference>
<name>A0A4S8NTG3_9ACTN</name>
<dbReference type="InterPro" id="IPR002645">
    <property type="entry name" value="STAS_dom"/>
</dbReference>